<feature type="transmembrane region" description="Helical" evidence="2">
    <location>
        <begin position="21"/>
        <end position="43"/>
    </location>
</feature>
<accession>A0A8S1KKZ5</accession>
<feature type="compositionally biased region" description="Basic and acidic residues" evidence="1">
    <location>
        <begin position="78"/>
        <end position="89"/>
    </location>
</feature>
<feature type="compositionally biased region" description="Basic and acidic residues" evidence="1">
    <location>
        <begin position="96"/>
        <end position="114"/>
    </location>
</feature>
<dbReference type="EMBL" id="CAJJDM010000020">
    <property type="protein sequence ID" value="CAD8054605.1"/>
    <property type="molecule type" value="Genomic_DNA"/>
</dbReference>
<evidence type="ECO:0000313" key="3">
    <source>
        <dbReference type="EMBL" id="CAD8054605.1"/>
    </source>
</evidence>
<keyword evidence="2" id="KW-1133">Transmembrane helix</keyword>
<keyword evidence="2" id="KW-0812">Transmembrane</keyword>
<reference evidence="3" key="1">
    <citation type="submission" date="2021-01" db="EMBL/GenBank/DDBJ databases">
        <authorList>
            <consortium name="Genoscope - CEA"/>
            <person name="William W."/>
        </authorList>
    </citation>
    <scope>NUCLEOTIDE SEQUENCE</scope>
</reference>
<keyword evidence="4" id="KW-1185">Reference proteome</keyword>
<organism evidence="3 4">
    <name type="scientific">Paramecium primaurelia</name>
    <dbReference type="NCBI Taxonomy" id="5886"/>
    <lineage>
        <taxon>Eukaryota</taxon>
        <taxon>Sar</taxon>
        <taxon>Alveolata</taxon>
        <taxon>Ciliophora</taxon>
        <taxon>Intramacronucleata</taxon>
        <taxon>Oligohymenophorea</taxon>
        <taxon>Peniculida</taxon>
        <taxon>Parameciidae</taxon>
        <taxon>Paramecium</taxon>
    </lineage>
</organism>
<gene>
    <name evidence="3" type="ORF">PPRIM_AZ9-3.1.T0220113</name>
</gene>
<evidence type="ECO:0000313" key="4">
    <source>
        <dbReference type="Proteomes" id="UP000688137"/>
    </source>
</evidence>
<dbReference type="OMA" id="MTWLTYS"/>
<feature type="transmembrane region" description="Helical" evidence="2">
    <location>
        <begin position="49"/>
        <end position="68"/>
    </location>
</feature>
<dbReference type="AlphaFoldDB" id="A0A8S1KKZ5"/>
<name>A0A8S1KKZ5_PARPR</name>
<protein>
    <submittedName>
        <fullName evidence="3">Uncharacterized protein</fullName>
    </submittedName>
</protein>
<evidence type="ECO:0000256" key="2">
    <source>
        <dbReference type="SAM" id="Phobius"/>
    </source>
</evidence>
<dbReference type="Proteomes" id="UP000688137">
    <property type="component" value="Unassembled WGS sequence"/>
</dbReference>
<comment type="caution">
    <text evidence="3">The sequence shown here is derived from an EMBL/GenBank/DDBJ whole genome shotgun (WGS) entry which is preliminary data.</text>
</comment>
<evidence type="ECO:0000256" key="1">
    <source>
        <dbReference type="SAM" id="MobiDB-lite"/>
    </source>
</evidence>
<keyword evidence="2" id="KW-0472">Membrane</keyword>
<feature type="region of interest" description="Disordered" evidence="1">
    <location>
        <begin position="78"/>
        <end position="134"/>
    </location>
</feature>
<sequence length="134" mass="15645">MSEEQAVDFTFSSLLPTAEKLMTWLTYSTLFGLISFPLIALTIDKQFAFHFWILTFLDAGLLFTLLYLKGQLSQIEREKKEFTQDESKKSQKKKKPLENEKNKVAQKAKKESQKHNSMNYNKAVGKQKSFQQRK</sequence>
<proteinExistence type="predicted"/>